<gene>
    <name evidence="2" type="ORF">SAMN05216216_14210</name>
</gene>
<evidence type="ECO:0000313" key="3">
    <source>
        <dbReference type="Proteomes" id="UP000199008"/>
    </source>
</evidence>
<sequence length="83" mass="9395">MSSKNAKVFKSGNSQAISLNKSAFNEAGLSIGDELIVEIKDEQLTFTKKEKDIKDEIQDFYRQGGKYDEKEIDFGESVGKELW</sequence>
<evidence type="ECO:0000313" key="2">
    <source>
        <dbReference type="EMBL" id="SDL32262.1"/>
    </source>
</evidence>
<dbReference type="RefSeq" id="WP_052256854.1">
    <property type="nucleotide sequence ID" value="NZ_FNFY01000042.1"/>
</dbReference>
<organism evidence="2 3">
    <name type="scientific">Lacicoccus qingdaonensis</name>
    <dbReference type="NCBI Taxonomy" id="576118"/>
    <lineage>
        <taxon>Bacteria</taxon>
        <taxon>Bacillati</taxon>
        <taxon>Bacillota</taxon>
        <taxon>Bacilli</taxon>
        <taxon>Bacillales</taxon>
        <taxon>Salinicoccaceae</taxon>
        <taxon>Lacicoccus</taxon>
    </lineage>
</organism>
<proteinExistence type="predicted"/>
<accession>A0A1G9J4L8</accession>
<dbReference type="SUPFAM" id="SSF89447">
    <property type="entry name" value="AbrB/MazE/MraZ-like"/>
    <property type="match status" value="1"/>
</dbReference>
<dbReference type="InterPro" id="IPR007159">
    <property type="entry name" value="SpoVT-AbrB_dom"/>
</dbReference>
<evidence type="ECO:0000259" key="1">
    <source>
        <dbReference type="SMART" id="SM00966"/>
    </source>
</evidence>
<dbReference type="OrthoDB" id="2394761at2"/>
<dbReference type="SMART" id="SM00966">
    <property type="entry name" value="SpoVT_AbrB"/>
    <property type="match status" value="1"/>
</dbReference>
<dbReference type="Gene3D" id="2.10.260.10">
    <property type="match status" value="1"/>
</dbReference>
<dbReference type="AlphaFoldDB" id="A0A1G9J4L8"/>
<dbReference type="InterPro" id="IPR037914">
    <property type="entry name" value="SpoVT-AbrB_sf"/>
</dbReference>
<dbReference type="Proteomes" id="UP000199008">
    <property type="component" value="Unassembled WGS sequence"/>
</dbReference>
<name>A0A1G9J4L8_9BACL</name>
<feature type="domain" description="SpoVT-AbrB" evidence="1">
    <location>
        <begin position="9"/>
        <end position="54"/>
    </location>
</feature>
<keyword evidence="3" id="KW-1185">Reference proteome</keyword>
<dbReference type="EMBL" id="FNFY01000042">
    <property type="protein sequence ID" value="SDL32262.1"/>
    <property type="molecule type" value="Genomic_DNA"/>
</dbReference>
<dbReference type="GO" id="GO:0003677">
    <property type="term" value="F:DNA binding"/>
    <property type="evidence" value="ECO:0007669"/>
    <property type="project" value="InterPro"/>
</dbReference>
<reference evidence="3" key="1">
    <citation type="submission" date="2016-10" db="EMBL/GenBank/DDBJ databases">
        <authorList>
            <person name="Varghese N."/>
            <person name="Submissions S."/>
        </authorList>
    </citation>
    <scope>NUCLEOTIDE SEQUENCE [LARGE SCALE GENOMIC DNA]</scope>
    <source>
        <strain evidence="3">CGMCC 1.8895</strain>
    </source>
</reference>
<dbReference type="STRING" id="576118.SAMN05216216_14210"/>
<protein>
    <submittedName>
        <fullName evidence="2">Antitoxin MazE</fullName>
    </submittedName>
</protein>